<accession>A0ABS9Q522</accession>
<dbReference type="Proteomes" id="UP001521931">
    <property type="component" value="Unassembled WGS sequence"/>
</dbReference>
<dbReference type="EMBL" id="JAKRCV010000052">
    <property type="protein sequence ID" value="MCG7322969.1"/>
    <property type="molecule type" value="Genomic_DNA"/>
</dbReference>
<name>A0ABS9Q522_9MICO</name>
<proteinExistence type="predicted"/>
<protein>
    <recommendedName>
        <fullName evidence="4">Transposase</fullName>
    </recommendedName>
</protein>
<comment type="caution">
    <text evidence="2">The sequence shown here is derived from an EMBL/GenBank/DDBJ whole genome shotgun (WGS) entry which is preliminary data.</text>
</comment>
<gene>
    <name evidence="2" type="ORF">MHL29_13880</name>
</gene>
<evidence type="ECO:0000256" key="1">
    <source>
        <dbReference type="SAM" id="MobiDB-lite"/>
    </source>
</evidence>
<evidence type="ECO:0000313" key="3">
    <source>
        <dbReference type="Proteomes" id="UP001521931"/>
    </source>
</evidence>
<feature type="region of interest" description="Disordered" evidence="1">
    <location>
        <begin position="81"/>
        <end position="102"/>
    </location>
</feature>
<sequence>MHYNGATDGPPDWRHRGSYIAKHGLTPALANEAVNDPNRLVLDPDPSSQSGRTIRIVGWSSNREMLITVILLPDGEVTWGVNAWPSNGTDQRRYREEEVDED</sequence>
<reference evidence="2 3" key="1">
    <citation type="submission" date="2022-02" db="EMBL/GenBank/DDBJ databases">
        <title>Uncovering new skin microbiome diversity through culturing and metagenomics.</title>
        <authorList>
            <person name="Conlan S."/>
            <person name="Deming C."/>
            <person name="Nisc Comparative Sequencing Program N."/>
            <person name="Segre J.A."/>
        </authorList>
    </citation>
    <scope>NUCLEOTIDE SEQUENCE [LARGE SCALE GENOMIC DNA]</scope>
    <source>
        <strain evidence="2 3">ACRQZ</strain>
    </source>
</reference>
<evidence type="ECO:0008006" key="4">
    <source>
        <dbReference type="Google" id="ProtNLM"/>
    </source>
</evidence>
<keyword evidence="3" id="KW-1185">Reference proteome</keyword>
<organism evidence="2 3">
    <name type="scientific">Arsenicicoccus bolidensis</name>
    <dbReference type="NCBI Taxonomy" id="229480"/>
    <lineage>
        <taxon>Bacteria</taxon>
        <taxon>Bacillati</taxon>
        <taxon>Actinomycetota</taxon>
        <taxon>Actinomycetes</taxon>
        <taxon>Micrococcales</taxon>
        <taxon>Intrasporangiaceae</taxon>
        <taxon>Arsenicicoccus</taxon>
    </lineage>
</organism>
<evidence type="ECO:0000313" key="2">
    <source>
        <dbReference type="EMBL" id="MCG7322969.1"/>
    </source>
</evidence>
<dbReference type="RefSeq" id="WP_037214578.1">
    <property type="nucleotide sequence ID" value="NZ_DAMCTM010000005.1"/>
</dbReference>